<accession>A0AA40ECE0</accession>
<evidence type="ECO:0000259" key="1">
    <source>
        <dbReference type="Pfam" id="PF20150"/>
    </source>
</evidence>
<protein>
    <recommendedName>
        <fullName evidence="1">2EXR domain-containing protein</fullName>
    </recommendedName>
</protein>
<dbReference type="Pfam" id="PF20150">
    <property type="entry name" value="2EXR"/>
    <property type="match status" value="1"/>
</dbReference>
<dbReference type="EMBL" id="JAUKUA010000001">
    <property type="protein sequence ID" value="KAK0732261.1"/>
    <property type="molecule type" value="Genomic_DNA"/>
</dbReference>
<evidence type="ECO:0000313" key="3">
    <source>
        <dbReference type="Proteomes" id="UP001172102"/>
    </source>
</evidence>
<dbReference type="PANTHER" id="PTHR35910">
    <property type="entry name" value="2EXR DOMAIN-CONTAINING PROTEIN"/>
    <property type="match status" value="1"/>
</dbReference>
<dbReference type="Proteomes" id="UP001172102">
    <property type="component" value="Unassembled WGS sequence"/>
</dbReference>
<dbReference type="PANTHER" id="PTHR35910:SF1">
    <property type="entry name" value="2EXR DOMAIN-CONTAINING PROTEIN"/>
    <property type="match status" value="1"/>
</dbReference>
<gene>
    <name evidence="2" type="ORF">B0H67DRAFT_640554</name>
</gene>
<dbReference type="AlphaFoldDB" id="A0AA40ECE0"/>
<feature type="domain" description="2EXR" evidence="1">
    <location>
        <begin position="6"/>
        <end position="165"/>
    </location>
</feature>
<keyword evidence="3" id="KW-1185">Reference proteome</keyword>
<proteinExistence type="predicted"/>
<sequence length="389" mass="44247">MALTTFHPFPRLPAELRRQIYLEATQPRFVHIRAGSLVELTEQDEENDLSDLEAFTAHLAPWNLNFDPSLTRLTSYGFSTTRRARQPWPPTRQHPEVPPHLLCAQPRAAWQMTRLHALYSAAPIPPLLHTCAESRLVLAQHGYELAFRTRSAGPRTWFRFGTDVLYLPKLPCNWNDADARDDETGAWDLHPDDLARVRRLALENVDLGAHCSDASSAPRLCPNVQQLFAVEDRWACRETRNWLLYGTWGGAAAPGEGVWEWIECDEADALSYPSLQLGGEPILGIGLHSVGYESLNLWQWKRMHRGDSTGFFEHYANTIKARLREGLERVMREEGGGVKPWNIPAVKLVVVGKPSAIKEVCKARERYWVALQERERLEQERGVSPSDYA</sequence>
<dbReference type="InterPro" id="IPR045518">
    <property type="entry name" value="2EXR"/>
</dbReference>
<reference evidence="2" key="1">
    <citation type="submission" date="2023-06" db="EMBL/GenBank/DDBJ databases">
        <title>Genome-scale phylogeny and comparative genomics of the fungal order Sordariales.</title>
        <authorList>
            <consortium name="Lawrence Berkeley National Laboratory"/>
            <person name="Hensen N."/>
            <person name="Bonometti L."/>
            <person name="Westerberg I."/>
            <person name="Brannstrom I.O."/>
            <person name="Guillou S."/>
            <person name="Cros-Aarteil S."/>
            <person name="Calhoun S."/>
            <person name="Haridas S."/>
            <person name="Kuo A."/>
            <person name="Mondo S."/>
            <person name="Pangilinan J."/>
            <person name="Riley R."/>
            <person name="Labutti K."/>
            <person name="Andreopoulos B."/>
            <person name="Lipzen A."/>
            <person name="Chen C."/>
            <person name="Yanf M."/>
            <person name="Daum C."/>
            <person name="Ng V."/>
            <person name="Clum A."/>
            <person name="Steindorff A."/>
            <person name="Ohm R."/>
            <person name="Martin F."/>
            <person name="Silar P."/>
            <person name="Natvig D."/>
            <person name="Lalanne C."/>
            <person name="Gautier V."/>
            <person name="Ament-Velasquez S.L."/>
            <person name="Kruys A."/>
            <person name="Hutchinson M.I."/>
            <person name="Powell A.J."/>
            <person name="Barry K."/>
            <person name="Miller A.N."/>
            <person name="Grigoriev I.V."/>
            <person name="Debuchy R."/>
            <person name="Gladieux P."/>
            <person name="Thoren M.H."/>
            <person name="Johannesson H."/>
        </authorList>
    </citation>
    <scope>NUCLEOTIDE SEQUENCE</scope>
    <source>
        <strain evidence="2">SMH4607-1</strain>
    </source>
</reference>
<name>A0AA40ECE0_9PEZI</name>
<evidence type="ECO:0000313" key="2">
    <source>
        <dbReference type="EMBL" id="KAK0732261.1"/>
    </source>
</evidence>
<organism evidence="2 3">
    <name type="scientific">Lasiosphaeris hirsuta</name>
    <dbReference type="NCBI Taxonomy" id="260670"/>
    <lineage>
        <taxon>Eukaryota</taxon>
        <taxon>Fungi</taxon>
        <taxon>Dikarya</taxon>
        <taxon>Ascomycota</taxon>
        <taxon>Pezizomycotina</taxon>
        <taxon>Sordariomycetes</taxon>
        <taxon>Sordariomycetidae</taxon>
        <taxon>Sordariales</taxon>
        <taxon>Lasiosphaeriaceae</taxon>
        <taxon>Lasiosphaeris</taxon>
    </lineage>
</organism>
<comment type="caution">
    <text evidence="2">The sequence shown here is derived from an EMBL/GenBank/DDBJ whole genome shotgun (WGS) entry which is preliminary data.</text>
</comment>